<evidence type="ECO:0000313" key="8">
    <source>
        <dbReference type="Proteomes" id="UP001497623"/>
    </source>
</evidence>
<feature type="non-terminal residue" evidence="7">
    <location>
        <position position="1"/>
    </location>
</feature>
<name>A0AAV2SKS6_MEGNR</name>
<proteinExistence type="inferred from homology"/>
<comment type="similarity">
    <text evidence="2 6">Belongs to the XK family.</text>
</comment>
<evidence type="ECO:0000256" key="5">
    <source>
        <dbReference type="ARBA" id="ARBA00023136"/>
    </source>
</evidence>
<organism evidence="7 8">
    <name type="scientific">Meganyctiphanes norvegica</name>
    <name type="common">Northern krill</name>
    <name type="synonym">Thysanopoda norvegica</name>
    <dbReference type="NCBI Taxonomy" id="48144"/>
    <lineage>
        <taxon>Eukaryota</taxon>
        <taxon>Metazoa</taxon>
        <taxon>Ecdysozoa</taxon>
        <taxon>Arthropoda</taxon>
        <taxon>Crustacea</taxon>
        <taxon>Multicrustacea</taxon>
        <taxon>Malacostraca</taxon>
        <taxon>Eumalacostraca</taxon>
        <taxon>Eucarida</taxon>
        <taxon>Euphausiacea</taxon>
        <taxon>Euphausiidae</taxon>
        <taxon>Meganyctiphanes</taxon>
    </lineage>
</organism>
<dbReference type="GO" id="GO:0005886">
    <property type="term" value="C:plasma membrane"/>
    <property type="evidence" value="ECO:0007669"/>
    <property type="project" value="UniProtKB-ARBA"/>
</dbReference>
<feature type="transmembrane region" description="Helical" evidence="6">
    <location>
        <begin position="46"/>
        <end position="64"/>
    </location>
</feature>
<keyword evidence="3 6" id="KW-0812">Transmembrane</keyword>
<keyword evidence="4 6" id="KW-1133">Transmembrane helix</keyword>
<evidence type="ECO:0000256" key="1">
    <source>
        <dbReference type="ARBA" id="ARBA00004141"/>
    </source>
</evidence>
<feature type="transmembrane region" description="Helical" evidence="6">
    <location>
        <begin position="12"/>
        <end position="34"/>
    </location>
</feature>
<evidence type="ECO:0000256" key="3">
    <source>
        <dbReference type="ARBA" id="ARBA00022692"/>
    </source>
</evidence>
<comment type="caution">
    <text evidence="7">The sequence shown here is derived from an EMBL/GenBank/DDBJ whole genome shotgun (WGS) entry which is preliminary data.</text>
</comment>
<evidence type="ECO:0000256" key="6">
    <source>
        <dbReference type="RuleBase" id="RU910716"/>
    </source>
</evidence>
<reference evidence="7 8" key="1">
    <citation type="submission" date="2024-05" db="EMBL/GenBank/DDBJ databases">
        <authorList>
            <person name="Wallberg A."/>
        </authorList>
    </citation>
    <scope>NUCLEOTIDE SEQUENCE [LARGE SCALE GENOMIC DNA]</scope>
</reference>
<dbReference type="InterPro" id="IPR018629">
    <property type="entry name" value="XK-rel"/>
</dbReference>
<evidence type="ECO:0000313" key="7">
    <source>
        <dbReference type="EMBL" id="CAL4213953.1"/>
    </source>
</evidence>
<dbReference type="Proteomes" id="UP001497623">
    <property type="component" value="Unassembled WGS sequence"/>
</dbReference>
<gene>
    <name evidence="7" type="ORF">MNOR_LOCUS38582</name>
</gene>
<keyword evidence="5 6" id="KW-0472">Membrane</keyword>
<dbReference type="EMBL" id="CAXKWB010089465">
    <property type="protein sequence ID" value="CAL4213953.1"/>
    <property type="molecule type" value="Genomic_DNA"/>
</dbReference>
<accession>A0AAV2SKS6</accession>
<protein>
    <recommendedName>
        <fullName evidence="6">XK-related protein</fullName>
    </recommendedName>
</protein>
<comment type="caution">
    <text evidence="6">Lacks conserved residue(s) required for the propagation of feature annotation.</text>
</comment>
<dbReference type="AlphaFoldDB" id="A0AAV2SKS6"/>
<keyword evidence="8" id="KW-1185">Reference proteome</keyword>
<dbReference type="Pfam" id="PF09815">
    <property type="entry name" value="XK-related"/>
    <property type="match status" value="1"/>
</dbReference>
<evidence type="ECO:0000256" key="2">
    <source>
        <dbReference type="ARBA" id="ARBA00008789"/>
    </source>
</evidence>
<sequence>YHFSNHDHWWGCLTIALIIPPMLVAMIWCIGIVIEHRQWSCLSKCFLVIVCVVCFPLTPVVLLLRGCVAAAQEKDPNDDALIAPQVIKLWEVIAEAYPQLFLQLYIVGQYAQFGIGCSIDASQILSITSSLLTLAFFLVRNAFADDALLGSKIWFFQISFYAFFSRLYL</sequence>
<evidence type="ECO:0000256" key="4">
    <source>
        <dbReference type="ARBA" id="ARBA00022989"/>
    </source>
</evidence>
<comment type="subcellular location">
    <subcellularLocation>
        <location evidence="1 6">Membrane</location>
        <topology evidence="1 6">Multi-pass membrane protein</topology>
    </subcellularLocation>
</comment>